<proteinExistence type="predicted"/>
<evidence type="ECO:0000313" key="3">
    <source>
        <dbReference type="Proteomes" id="UP001628156"/>
    </source>
</evidence>
<dbReference type="Pfam" id="PF07534">
    <property type="entry name" value="TLD"/>
    <property type="match status" value="1"/>
</dbReference>
<organism evidence="2 3">
    <name type="scientific">Entamoeba nuttalli</name>
    <dbReference type="NCBI Taxonomy" id="412467"/>
    <lineage>
        <taxon>Eukaryota</taxon>
        <taxon>Amoebozoa</taxon>
        <taxon>Evosea</taxon>
        <taxon>Archamoebae</taxon>
        <taxon>Mastigamoebida</taxon>
        <taxon>Entamoebidae</taxon>
        <taxon>Entamoeba</taxon>
    </lineage>
</organism>
<evidence type="ECO:0000313" key="2">
    <source>
        <dbReference type="EMBL" id="GAB1221951.1"/>
    </source>
</evidence>
<reference evidence="2 3" key="1">
    <citation type="journal article" date="2019" name="PLoS Negl. Trop. Dis.">
        <title>Whole genome sequencing of Entamoeba nuttalli reveals mammalian host-related molecular signatures and a novel octapeptide-repeat surface protein.</title>
        <authorList>
            <person name="Tanaka M."/>
            <person name="Makiuchi T."/>
            <person name="Komiyama T."/>
            <person name="Shiina T."/>
            <person name="Osaki K."/>
            <person name="Tachibana H."/>
        </authorList>
    </citation>
    <scope>NUCLEOTIDE SEQUENCE [LARGE SCALE GENOMIC DNA]</scope>
    <source>
        <strain evidence="2 3">P19-061405</strain>
    </source>
</reference>
<feature type="domain" description="TLDc" evidence="1">
    <location>
        <begin position="10"/>
        <end position="79"/>
    </location>
</feature>
<accession>A0ABQ0DGG4</accession>
<dbReference type="Proteomes" id="UP001628156">
    <property type="component" value="Unassembled WGS sequence"/>
</dbReference>
<dbReference type="EMBL" id="BAAFRS010000086">
    <property type="protein sequence ID" value="GAB1221951.1"/>
    <property type="molecule type" value="Genomic_DNA"/>
</dbReference>
<evidence type="ECO:0000259" key="1">
    <source>
        <dbReference type="Pfam" id="PF07534"/>
    </source>
</evidence>
<name>A0ABQ0DGG4_9EUKA</name>
<comment type="caution">
    <text evidence="2">The sequence shown here is derived from an EMBL/GenBank/DDBJ whole genome shotgun (WGS) entry which is preliminary data.</text>
</comment>
<dbReference type="InterPro" id="IPR006571">
    <property type="entry name" value="TLDc_dom"/>
</dbReference>
<protein>
    <recommendedName>
        <fullName evidence="1">TLDc domain-containing protein</fullName>
    </recommendedName>
</protein>
<gene>
    <name evidence="2" type="ORF">ENUP19_0086G0025</name>
</gene>
<keyword evidence="3" id="KW-1185">Reference proteome</keyword>
<sequence length="80" mass="9276">MKELIEKISNVLFDSDIDNWNKDTLVFDQRIMNNKHIIIIGEYEEGNKFGGYVNSKINKIDKIGGYINDSKSFIFSLKSK</sequence>